<name>A0ABD6A5X4_9EURY</name>
<feature type="domain" description="Leucine-binding protein" evidence="2">
    <location>
        <begin position="49"/>
        <end position="354"/>
    </location>
</feature>
<dbReference type="PANTHER" id="PTHR30483:SF6">
    <property type="entry name" value="PERIPLASMIC BINDING PROTEIN OF ABC TRANSPORTER FOR NATURAL AMINO ACIDS"/>
    <property type="match status" value="1"/>
</dbReference>
<sequence>MRHGINRRHFLKGAGVAGTTLVAGCLGGNGNGGGNGSNGGGGGGGGGELRVGILMPLTGDLGTLGKPIADGAKLPVTQLQNSDTNYDVSQQTEDTATDPNQGVTSAETLVNSGFAAVTGAAASSVTIRAANEVFVPNEVCACSPASTSPEITNLDDDDLIFRTPPADNIQGQVLAQVAADEGAGSASTLFVNNDYGQLLSQEFANAFESEQGGTVNQTVSFQPGQSSYSSQLQQALGGDPDLLLVIAYPESGIQLFRDYYSGFDTDIPVLVTDGLRDGQLPTEVGNAMSNVRGTAPSAAGPGRDFFNQQWEDQYGGSPGVFTAQAYDATATLLLAQAAAGDQSGAAIAEQMRTVANPEGEEFTPDKLPEALEAAGNGDDINYQGASSSVEFDDNGDLETAVYELFGFKEGGGIETIETIEFGG</sequence>
<dbReference type="CDD" id="cd06346">
    <property type="entry name" value="PBP1_ABC_ligand_binding-like"/>
    <property type="match status" value="1"/>
</dbReference>
<dbReference type="Proteomes" id="UP001596547">
    <property type="component" value="Unassembled WGS sequence"/>
</dbReference>
<dbReference type="NCBIfam" id="TIGR01409">
    <property type="entry name" value="TAT_signal_seq"/>
    <property type="match status" value="1"/>
</dbReference>
<evidence type="ECO:0000313" key="3">
    <source>
        <dbReference type="EMBL" id="MFC7315358.1"/>
    </source>
</evidence>
<gene>
    <name evidence="3" type="ORF">ACFQPE_00915</name>
</gene>
<dbReference type="Pfam" id="PF13458">
    <property type="entry name" value="Peripla_BP_6"/>
    <property type="match status" value="1"/>
</dbReference>
<protein>
    <submittedName>
        <fullName evidence="3">ABC transporter substrate-binding protein</fullName>
    </submittedName>
</protein>
<dbReference type="InterPro" id="IPR051010">
    <property type="entry name" value="BCAA_transport"/>
</dbReference>
<dbReference type="GeneID" id="79314320"/>
<evidence type="ECO:0000256" key="1">
    <source>
        <dbReference type="ARBA" id="ARBA00022729"/>
    </source>
</evidence>
<dbReference type="RefSeq" id="WP_276304760.1">
    <property type="nucleotide sequence ID" value="NZ_CP119992.1"/>
</dbReference>
<evidence type="ECO:0000259" key="2">
    <source>
        <dbReference type="Pfam" id="PF13458"/>
    </source>
</evidence>
<dbReference type="InterPro" id="IPR019546">
    <property type="entry name" value="TAT_signal_bac_arc"/>
</dbReference>
<keyword evidence="1" id="KW-0732">Signal</keyword>
<reference evidence="3 4" key="1">
    <citation type="journal article" date="2019" name="Int. J. Syst. Evol. Microbiol.">
        <title>The Global Catalogue of Microorganisms (GCM) 10K type strain sequencing project: providing services to taxonomists for standard genome sequencing and annotation.</title>
        <authorList>
            <consortium name="The Broad Institute Genomics Platform"/>
            <consortium name="The Broad Institute Genome Sequencing Center for Infectious Disease"/>
            <person name="Wu L."/>
            <person name="Ma J."/>
        </authorList>
    </citation>
    <scope>NUCLEOTIDE SEQUENCE [LARGE SCALE GENOMIC DNA]</scope>
    <source>
        <strain evidence="3 4">PSR21</strain>
    </source>
</reference>
<dbReference type="Gene3D" id="3.40.50.2300">
    <property type="match status" value="2"/>
</dbReference>
<proteinExistence type="predicted"/>
<dbReference type="InterPro" id="IPR006311">
    <property type="entry name" value="TAT_signal"/>
</dbReference>
<comment type="caution">
    <text evidence="3">The sequence shown here is derived from an EMBL/GenBank/DDBJ whole genome shotgun (WGS) entry which is preliminary data.</text>
</comment>
<dbReference type="AlphaFoldDB" id="A0ABD6A5X4"/>
<organism evidence="3 4">
    <name type="scientific">Halomarina halobia</name>
    <dbReference type="NCBI Taxonomy" id="3033386"/>
    <lineage>
        <taxon>Archaea</taxon>
        <taxon>Methanobacteriati</taxon>
        <taxon>Methanobacteriota</taxon>
        <taxon>Stenosarchaea group</taxon>
        <taxon>Halobacteria</taxon>
        <taxon>Halobacteriales</taxon>
        <taxon>Natronomonadaceae</taxon>
        <taxon>Halomarina</taxon>
    </lineage>
</organism>
<dbReference type="InterPro" id="IPR028082">
    <property type="entry name" value="Peripla_BP_I"/>
</dbReference>
<dbReference type="SUPFAM" id="SSF53822">
    <property type="entry name" value="Periplasmic binding protein-like I"/>
    <property type="match status" value="1"/>
</dbReference>
<accession>A0ABD6A5X4</accession>
<dbReference type="EMBL" id="JBHTBF010000001">
    <property type="protein sequence ID" value="MFC7315358.1"/>
    <property type="molecule type" value="Genomic_DNA"/>
</dbReference>
<dbReference type="InterPro" id="IPR028081">
    <property type="entry name" value="Leu-bd"/>
</dbReference>
<evidence type="ECO:0000313" key="4">
    <source>
        <dbReference type="Proteomes" id="UP001596547"/>
    </source>
</evidence>
<keyword evidence="4" id="KW-1185">Reference proteome</keyword>
<dbReference type="PROSITE" id="PS51257">
    <property type="entry name" value="PROKAR_LIPOPROTEIN"/>
    <property type="match status" value="1"/>
</dbReference>
<dbReference type="PANTHER" id="PTHR30483">
    <property type="entry name" value="LEUCINE-SPECIFIC-BINDING PROTEIN"/>
    <property type="match status" value="1"/>
</dbReference>
<dbReference type="PROSITE" id="PS51318">
    <property type="entry name" value="TAT"/>
    <property type="match status" value="1"/>
</dbReference>